<evidence type="ECO:0000313" key="2">
    <source>
        <dbReference type="Proteomes" id="UP000887013"/>
    </source>
</evidence>
<protein>
    <submittedName>
        <fullName evidence="1">Uncharacterized protein</fullName>
    </submittedName>
</protein>
<comment type="caution">
    <text evidence="1">The sequence shown here is derived from an EMBL/GenBank/DDBJ whole genome shotgun (WGS) entry which is preliminary data.</text>
</comment>
<gene>
    <name evidence="1" type="ORF">NPIL_365221</name>
</gene>
<evidence type="ECO:0000313" key="1">
    <source>
        <dbReference type="EMBL" id="GFU38020.1"/>
    </source>
</evidence>
<keyword evidence="2" id="KW-1185">Reference proteome</keyword>
<dbReference type="EMBL" id="BMAW01035044">
    <property type="protein sequence ID" value="GFU38020.1"/>
    <property type="molecule type" value="Genomic_DNA"/>
</dbReference>
<dbReference type="Proteomes" id="UP000887013">
    <property type="component" value="Unassembled WGS sequence"/>
</dbReference>
<organism evidence="1 2">
    <name type="scientific">Nephila pilipes</name>
    <name type="common">Giant wood spider</name>
    <name type="synonym">Nephila maculata</name>
    <dbReference type="NCBI Taxonomy" id="299642"/>
    <lineage>
        <taxon>Eukaryota</taxon>
        <taxon>Metazoa</taxon>
        <taxon>Ecdysozoa</taxon>
        <taxon>Arthropoda</taxon>
        <taxon>Chelicerata</taxon>
        <taxon>Arachnida</taxon>
        <taxon>Araneae</taxon>
        <taxon>Araneomorphae</taxon>
        <taxon>Entelegynae</taxon>
        <taxon>Araneoidea</taxon>
        <taxon>Nephilidae</taxon>
        <taxon>Nephila</taxon>
    </lineage>
</organism>
<proteinExistence type="predicted"/>
<dbReference type="AlphaFoldDB" id="A0A8X6QY55"/>
<reference evidence="1" key="1">
    <citation type="submission" date="2020-08" db="EMBL/GenBank/DDBJ databases">
        <title>Multicomponent nature underlies the extraordinary mechanical properties of spider dragline silk.</title>
        <authorList>
            <person name="Kono N."/>
            <person name="Nakamura H."/>
            <person name="Mori M."/>
            <person name="Yoshida Y."/>
            <person name="Ohtoshi R."/>
            <person name="Malay A.D."/>
            <person name="Moran D.A.P."/>
            <person name="Tomita M."/>
            <person name="Numata K."/>
            <person name="Arakawa K."/>
        </authorList>
    </citation>
    <scope>NUCLEOTIDE SEQUENCE</scope>
</reference>
<sequence length="125" mass="14413">MLSILSRNISRIPSVYTLPIQRTPLGKTNINVPISDIYLPSRCIRNLDLIEVYDIKILKTTIKSKLHLEDSIQMLSIKNIDVFTRTNPESVLSVRTEYPSSESILDPSAYTYLSLREPLWKNEYV</sequence>
<accession>A0A8X6QY55</accession>
<name>A0A8X6QY55_NEPPI</name>